<protein>
    <submittedName>
        <fullName evidence="1">Uncharacterized protein</fullName>
    </submittedName>
</protein>
<evidence type="ECO:0000313" key="1">
    <source>
        <dbReference type="EMBL" id="PTB79711.1"/>
    </source>
</evidence>
<organism evidence="1 2">
    <name type="scientific">Trichoderma longibrachiatum ATCC 18648</name>
    <dbReference type="NCBI Taxonomy" id="983965"/>
    <lineage>
        <taxon>Eukaryota</taxon>
        <taxon>Fungi</taxon>
        <taxon>Dikarya</taxon>
        <taxon>Ascomycota</taxon>
        <taxon>Pezizomycotina</taxon>
        <taxon>Sordariomycetes</taxon>
        <taxon>Hypocreomycetidae</taxon>
        <taxon>Hypocreales</taxon>
        <taxon>Hypocreaceae</taxon>
        <taxon>Trichoderma</taxon>
    </lineage>
</organism>
<reference evidence="1 2" key="1">
    <citation type="submission" date="2016-07" db="EMBL/GenBank/DDBJ databases">
        <title>Multiple horizontal gene transfer events from other fungi enriched the ability of initially mycotrophic Trichoderma (Ascomycota) to feed on dead plant biomass.</title>
        <authorList>
            <consortium name="DOE Joint Genome Institute"/>
            <person name="Aerts A."/>
            <person name="Atanasova L."/>
            <person name="Chenthamara K."/>
            <person name="Zhang J."/>
            <person name="Grujic M."/>
            <person name="Henrissat B."/>
            <person name="Kuo A."/>
            <person name="Salamov A."/>
            <person name="Lipzen A."/>
            <person name="Labutti K."/>
            <person name="Barry K."/>
            <person name="Miao Y."/>
            <person name="Rahimi M.J."/>
            <person name="Shen Q."/>
            <person name="Grigoriev I.V."/>
            <person name="Kubicek C.P."/>
            <person name="Druzhinina I.S."/>
        </authorList>
    </citation>
    <scope>NUCLEOTIDE SEQUENCE [LARGE SCALE GENOMIC DNA]</scope>
    <source>
        <strain evidence="1 2">ATCC 18648</strain>
    </source>
</reference>
<dbReference type="Proteomes" id="UP000240760">
    <property type="component" value="Unassembled WGS sequence"/>
</dbReference>
<evidence type="ECO:0000313" key="2">
    <source>
        <dbReference type="Proteomes" id="UP000240760"/>
    </source>
</evidence>
<dbReference type="AlphaFoldDB" id="A0A2T4CDR7"/>
<keyword evidence="2" id="KW-1185">Reference proteome</keyword>
<gene>
    <name evidence="1" type="ORF">M440DRAFT_1453447</name>
</gene>
<proteinExistence type="predicted"/>
<sequence>MASKAPPSSTSHCNLVRAPTTQRSTVATVLGQAQARGTVVPTNTAPALEDGQLREAPCWYRSVSSRSLEAAHCRYQSDRAPGGRCKFVLWPVHCSSHQRARANSRRDVGRGSDPIASTATCHPRLLSHVSSFLLLLASHALPSPTRRACQGTCAMAWRGQAHSTSGACPDTEPDIHAPGSPA</sequence>
<dbReference type="EMBL" id="KZ679128">
    <property type="protein sequence ID" value="PTB79711.1"/>
    <property type="molecule type" value="Genomic_DNA"/>
</dbReference>
<dbReference type="OrthoDB" id="10637293at2759"/>
<accession>A0A2T4CDR7</accession>
<name>A0A2T4CDR7_TRILO</name>